<feature type="non-terminal residue" evidence="1">
    <location>
        <position position="1"/>
    </location>
</feature>
<gene>
    <name evidence="1" type="ORF">SCALOS_LOCUS5476</name>
</gene>
<proteinExistence type="predicted"/>
<evidence type="ECO:0000313" key="1">
    <source>
        <dbReference type="EMBL" id="CAG8559999.1"/>
    </source>
</evidence>
<dbReference type="Proteomes" id="UP000789860">
    <property type="component" value="Unassembled WGS sequence"/>
</dbReference>
<protein>
    <submittedName>
        <fullName evidence="1">11358_t:CDS:1</fullName>
    </submittedName>
</protein>
<reference evidence="1" key="1">
    <citation type="submission" date="2021-06" db="EMBL/GenBank/DDBJ databases">
        <authorList>
            <person name="Kallberg Y."/>
            <person name="Tangrot J."/>
            <person name="Rosling A."/>
        </authorList>
    </citation>
    <scope>NUCLEOTIDE SEQUENCE</scope>
    <source>
        <strain evidence="1">AU212A</strain>
    </source>
</reference>
<accession>A0ACA9M4P3</accession>
<name>A0ACA9M4P3_9GLOM</name>
<organism evidence="1 2">
    <name type="scientific">Scutellospora calospora</name>
    <dbReference type="NCBI Taxonomy" id="85575"/>
    <lineage>
        <taxon>Eukaryota</taxon>
        <taxon>Fungi</taxon>
        <taxon>Fungi incertae sedis</taxon>
        <taxon>Mucoromycota</taxon>
        <taxon>Glomeromycotina</taxon>
        <taxon>Glomeromycetes</taxon>
        <taxon>Diversisporales</taxon>
        <taxon>Gigasporaceae</taxon>
        <taxon>Scutellospora</taxon>
    </lineage>
</organism>
<sequence>RQKKLLIGNNTIQVWDEKKLDFICIINKNPNEPEEPHEKFQVIKIRHGPNKFDIILKERNNDKDIRVKIEHEDDIINIVRNAIDALKYLDTQSKSVNLAVGGKRSTFNDIVGQTRNIVKRFITLYPNSWRLLDFRYNNKNSSDYDPEKCISQILNVITANNADESNMKTKLKSIISKHSSKIYENAEQNRPLHSWLVPLDSLIPDYQKNIKSKEEKKPTKEIHIDITMLTYFLEYYSNNAMDNIGWMRIVAEVIPVLYEMKYGDKNYGWYAQEFFYKTCFGAKSLDFSSLKFHEVKKSSKNSLKVFIPITQLVPHDTDLVLKNISDDEIPYIRMVPLVDFTTNKDNLPAPTQIKKYLIKLFLPGKYSSIKNEDYSYFIRLLKVIEEDDSFYDSPSMEAIMNWMWYSSKYHWHHTLHIYVVYLLSYSIISWAYVAHLEVFQFSFHGKQYALDLFNWMDNIAIFLPFILSNYFLMGFYSMENGFKNSTTTQVSVFLTFMSILFLWYELGHALFVLLGYPEYISLSQAPDTYDVVDPDLNSNESLYTMVGEVPDNPFSNLFSSIIAVYNWDSIPNAFSNAERDSRRGVLRLQKELIYDYACLEGSSLTSKTNNFDTLFKDKLNVRYICFLDEPDLTNTWNEKSIELGSRWLNTYSFSSVTEKSEPDLNIDEIDFIWTWKGKKGKK</sequence>
<evidence type="ECO:0000313" key="2">
    <source>
        <dbReference type="Proteomes" id="UP000789860"/>
    </source>
</evidence>
<dbReference type="EMBL" id="CAJVPM010008954">
    <property type="protein sequence ID" value="CAG8559999.1"/>
    <property type="molecule type" value="Genomic_DNA"/>
</dbReference>
<comment type="caution">
    <text evidence="1">The sequence shown here is derived from an EMBL/GenBank/DDBJ whole genome shotgun (WGS) entry which is preliminary data.</text>
</comment>
<keyword evidence="2" id="KW-1185">Reference proteome</keyword>